<feature type="domain" description="C2H2-type" evidence="10">
    <location>
        <begin position="250"/>
        <end position="273"/>
    </location>
</feature>
<evidence type="ECO:0000256" key="4">
    <source>
        <dbReference type="ARBA" id="ARBA00022833"/>
    </source>
</evidence>
<dbReference type="SUPFAM" id="SSF57667">
    <property type="entry name" value="beta-beta-alpha zinc fingers"/>
    <property type="match status" value="1"/>
</dbReference>
<comment type="caution">
    <text evidence="11">The sequence shown here is derived from an EMBL/GenBank/DDBJ whole genome shotgun (WGS) entry which is preliminary data.</text>
</comment>
<feature type="compositionally biased region" description="Basic and acidic residues" evidence="9">
    <location>
        <begin position="1"/>
        <end position="10"/>
    </location>
</feature>
<evidence type="ECO:0000259" key="10">
    <source>
        <dbReference type="PROSITE" id="PS50157"/>
    </source>
</evidence>
<evidence type="ECO:0000256" key="2">
    <source>
        <dbReference type="ARBA" id="ARBA00022723"/>
    </source>
</evidence>
<dbReference type="GO" id="GO:0008270">
    <property type="term" value="F:zinc ion binding"/>
    <property type="evidence" value="ECO:0007669"/>
    <property type="project" value="UniProtKB-KW"/>
</dbReference>
<dbReference type="AlphaFoldDB" id="A0A226DC14"/>
<dbReference type="InterPro" id="IPR051061">
    <property type="entry name" value="Zinc_finger_trans_reg"/>
</dbReference>
<keyword evidence="4" id="KW-0862">Zinc</keyword>
<feature type="region of interest" description="Disordered" evidence="9">
    <location>
        <begin position="1"/>
        <end position="28"/>
    </location>
</feature>
<feature type="region of interest" description="Disordered" evidence="9">
    <location>
        <begin position="364"/>
        <end position="389"/>
    </location>
</feature>
<feature type="domain" description="C2H2-type" evidence="10">
    <location>
        <begin position="344"/>
        <end position="372"/>
    </location>
</feature>
<evidence type="ECO:0000313" key="12">
    <source>
        <dbReference type="Proteomes" id="UP000198287"/>
    </source>
</evidence>
<dbReference type="PROSITE" id="PS50157">
    <property type="entry name" value="ZINC_FINGER_C2H2_2"/>
    <property type="match status" value="2"/>
</dbReference>
<dbReference type="GO" id="GO:0006357">
    <property type="term" value="P:regulation of transcription by RNA polymerase II"/>
    <property type="evidence" value="ECO:0007669"/>
    <property type="project" value="TreeGrafter"/>
</dbReference>
<name>A0A226DC14_FOLCA</name>
<dbReference type="EMBL" id="LNIX01000026">
    <property type="protein sequence ID" value="OXA42374.1"/>
    <property type="molecule type" value="Genomic_DNA"/>
</dbReference>
<keyword evidence="2" id="KW-0479">Metal-binding</keyword>
<evidence type="ECO:0000256" key="6">
    <source>
        <dbReference type="ARBA" id="ARBA00023163"/>
    </source>
</evidence>
<evidence type="ECO:0000256" key="3">
    <source>
        <dbReference type="ARBA" id="ARBA00022771"/>
    </source>
</evidence>
<reference evidence="11 12" key="1">
    <citation type="submission" date="2015-12" db="EMBL/GenBank/DDBJ databases">
        <title>The genome of Folsomia candida.</title>
        <authorList>
            <person name="Faddeeva A."/>
            <person name="Derks M.F."/>
            <person name="Anvar Y."/>
            <person name="Smit S."/>
            <person name="Van Straalen N."/>
            <person name="Roelofs D."/>
        </authorList>
    </citation>
    <scope>NUCLEOTIDE SEQUENCE [LARGE SCALE GENOMIC DNA]</scope>
    <source>
        <strain evidence="11 12">VU population</strain>
        <tissue evidence="11">Whole body</tissue>
    </source>
</reference>
<proteinExistence type="predicted"/>
<organism evidence="11 12">
    <name type="scientific">Folsomia candida</name>
    <name type="common">Springtail</name>
    <dbReference type="NCBI Taxonomy" id="158441"/>
    <lineage>
        <taxon>Eukaryota</taxon>
        <taxon>Metazoa</taxon>
        <taxon>Ecdysozoa</taxon>
        <taxon>Arthropoda</taxon>
        <taxon>Hexapoda</taxon>
        <taxon>Collembola</taxon>
        <taxon>Entomobryomorpha</taxon>
        <taxon>Isotomoidea</taxon>
        <taxon>Isotomidae</taxon>
        <taxon>Proisotominae</taxon>
        <taxon>Folsomia</taxon>
    </lineage>
</organism>
<feature type="compositionally biased region" description="Polar residues" evidence="9">
    <location>
        <begin position="148"/>
        <end position="164"/>
    </location>
</feature>
<sequence length="482" mass="54631">MEKVDQIVIKEEEEEDDGEIGRRINDDGAYGEVEGKKDWVNFDGATSMKELDCETIVKVEGVAENQEAEDVCPMLHFEEDFRLGEEIYPEEDLSEVGEDPLRIGSDLGFHSSAMDNSQDKKAIKRSKTLVEVVRSKRLQGGQVEVQESEVSSPPVKSTIVPNPQKQDEPSYITPAEYTPSWTWQDFLTWRTSLLDEGISSPETIPPLTWLVNTYKISAFPCPRCTRFYHTFGTWFRHEAPCEKRCAQPGHKCPDCGFSFTQGRFLETHVRRSHMPLEFLTCTGCGVIFDELKAFNEHVAKESTCLEKAILCKGRGCKRRAYFQTKEAFELHEKTKHCPKDLRPFVCEKCGDKFSSTGILKDHVGKKHMSESGHVTPQRDISSAGARPPRTYSRAVKKAAEKPPDYRLPPCDYCAHGGRSALHYKDAHHDMCVFDVGPDGSEVLRGYRCPRENCDREGRLLVGISAMAYHMKGDCKMKRKKIS</sequence>
<dbReference type="InterPro" id="IPR013087">
    <property type="entry name" value="Znf_C2H2_type"/>
</dbReference>
<evidence type="ECO:0000256" key="9">
    <source>
        <dbReference type="SAM" id="MobiDB-lite"/>
    </source>
</evidence>
<evidence type="ECO:0000256" key="5">
    <source>
        <dbReference type="ARBA" id="ARBA00023015"/>
    </source>
</evidence>
<evidence type="ECO:0000256" key="7">
    <source>
        <dbReference type="ARBA" id="ARBA00023242"/>
    </source>
</evidence>
<gene>
    <name evidence="11" type="ORF">Fcan01_22822</name>
</gene>
<evidence type="ECO:0000313" key="11">
    <source>
        <dbReference type="EMBL" id="OXA42374.1"/>
    </source>
</evidence>
<dbReference type="PANTHER" id="PTHR46179:SF13">
    <property type="entry name" value="C2H2-TYPE DOMAIN-CONTAINING PROTEIN"/>
    <property type="match status" value="1"/>
</dbReference>
<dbReference type="Proteomes" id="UP000198287">
    <property type="component" value="Unassembled WGS sequence"/>
</dbReference>
<feature type="region of interest" description="Disordered" evidence="9">
    <location>
        <begin position="143"/>
        <end position="169"/>
    </location>
</feature>
<evidence type="ECO:0000256" key="8">
    <source>
        <dbReference type="PROSITE-ProRule" id="PRU00042"/>
    </source>
</evidence>
<protein>
    <submittedName>
        <fullName evidence="11">Zinc finger protein Gfi-1b</fullName>
    </submittedName>
</protein>
<dbReference type="GO" id="GO:0005634">
    <property type="term" value="C:nucleus"/>
    <property type="evidence" value="ECO:0007669"/>
    <property type="project" value="UniProtKB-SubCell"/>
</dbReference>
<evidence type="ECO:0000256" key="1">
    <source>
        <dbReference type="ARBA" id="ARBA00004123"/>
    </source>
</evidence>
<keyword evidence="6" id="KW-0804">Transcription</keyword>
<dbReference type="SMART" id="SM00355">
    <property type="entry name" value="ZnF_C2H2"/>
    <property type="match status" value="5"/>
</dbReference>
<dbReference type="PROSITE" id="PS00028">
    <property type="entry name" value="ZINC_FINGER_C2H2_1"/>
    <property type="match status" value="2"/>
</dbReference>
<dbReference type="Gene3D" id="3.30.160.60">
    <property type="entry name" value="Classic Zinc Finger"/>
    <property type="match status" value="2"/>
</dbReference>
<keyword evidence="3 8" id="KW-0863">Zinc-finger</keyword>
<keyword evidence="5" id="KW-0805">Transcription regulation</keyword>
<keyword evidence="12" id="KW-1185">Reference proteome</keyword>
<dbReference type="PANTHER" id="PTHR46179">
    <property type="entry name" value="ZINC FINGER PROTEIN"/>
    <property type="match status" value="1"/>
</dbReference>
<accession>A0A226DC14</accession>
<dbReference type="InterPro" id="IPR036236">
    <property type="entry name" value="Znf_C2H2_sf"/>
</dbReference>
<keyword evidence="7" id="KW-0539">Nucleus</keyword>
<comment type="subcellular location">
    <subcellularLocation>
        <location evidence="1">Nucleus</location>
    </subcellularLocation>
</comment>